<reference evidence="2 3" key="1">
    <citation type="submission" date="2019-12" db="EMBL/GenBank/DDBJ databases">
        <title>Isolation and characterization of three novel carbon monoxide-oxidizing members of Halobacteria from salione crusts and soils.</title>
        <authorList>
            <person name="Myers M.R."/>
            <person name="King G.M."/>
        </authorList>
    </citation>
    <scope>NUCLEOTIDE SEQUENCE [LARGE SCALE GENOMIC DNA]</scope>
    <source>
        <strain evidence="2 3">WSH3</strain>
    </source>
</reference>
<evidence type="ECO:0000313" key="3">
    <source>
        <dbReference type="Proteomes" id="UP000466535"/>
    </source>
</evidence>
<evidence type="ECO:0000313" key="2">
    <source>
        <dbReference type="EMBL" id="MXR50696.1"/>
    </source>
</evidence>
<evidence type="ECO:0000256" key="1">
    <source>
        <dbReference type="SAM" id="Phobius"/>
    </source>
</evidence>
<dbReference type="Proteomes" id="UP000466535">
    <property type="component" value="Unassembled WGS sequence"/>
</dbReference>
<dbReference type="RefSeq" id="WP_159762799.1">
    <property type="nucleotide sequence ID" value="NZ_WUUT01000001.1"/>
</dbReference>
<feature type="transmembrane region" description="Helical" evidence="1">
    <location>
        <begin position="14"/>
        <end position="35"/>
    </location>
</feature>
<accession>A0A6B0T3D2</accession>
<keyword evidence="1" id="KW-0812">Transmembrane</keyword>
<name>A0A6B0T3D2_9EURY</name>
<dbReference type="OrthoDB" id="187492at2157"/>
<organism evidence="2 3">
    <name type="scientific">Halovenus carboxidivorans</name>
    <dbReference type="NCBI Taxonomy" id="2692199"/>
    <lineage>
        <taxon>Archaea</taxon>
        <taxon>Methanobacteriati</taxon>
        <taxon>Methanobacteriota</taxon>
        <taxon>Stenosarchaea group</taxon>
        <taxon>Halobacteria</taxon>
        <taxon>Halobacteriales</taxon>
        <taxon>Haloarculaceae</taxon>
        <taxon>Halovenus</taxon>
    </lineage>
</organism>
<feature type="transmembrane region" description="Helical" evidence="1">
    <location>
        <begin position="42"/>
        <end position="62"/>
    </location>
</feature>
<dbReference type="AlphaFoldDB" id="A0A6B0T3D2"/>
<feature type="transmembrane region" description="Helical" evidence="1">
    <location>
        <begin position="82"/>
        <end position="104"/>
    </location>
</feature>
<sequence length="105" mass="11537">MDITNREGTPIDPVPFLVVALLAAMLLVAWGPLYLRAHGFGLTVSVAVSVALTLLVWVVLYYRFVWTANPLIRQEVPAATRYLRLLYGIVAGVIVLLGLTALLYI</sequence>
<comment type="caution">
    <text evidence="2">The sequence shown here is derived from an EMBL/GenBank/DDBJ whole genome shotgun (WGS) entry which is preliminary data.</text>
</comment>
<keyword evidence="1" id="KW-0472">Membrane</keyword>
<keyword evidence="1" id="KW-1133">Transmembrane helix</keyword>
<dbReference type="EMBL" id="WUUT01000001">
    <property type="protein sequence ID" value="MXR50696.1"/>
    <property type="molecule type" value="Genomic_DNA"/>
</dbReference>
<gene>
    <name evidence="2" type="ORF">GRX03_03615</name>
</gene>
<proteinExistence type="predicted"/>
<keyword evidence="3" id="KW-1185">Reference proteome</keyword>
<protein>
    <submittedName>
        <fullName evidence="2">Uncharacterized protein</fullName>
    </submittedName>
</protein>